<evidence type="ECO:0000256" key="1">
    <source>
        <dbReference type="ARBA" id="ARBA00022448"/>
    </source>
</evidence>
<dbReference type="Pfam" id="PF00005">
    <property type="entry name" value="ABC_tran"/>
    <property type="match status" value="1"/>
</dbReference>
<dbReference type="PROSITE" id="PS50893">
    <property type="entry name" value="ABC_TRANSPORTER_2"/>
    <property type="match status" value="1"/>
</dbReference>
<dbReference type="AlphaFoldDB" id="G0GDT9"/>
<dbReference type="PROSITE" id="PS00211">
    <property type="entry name" value="ABC_TRANSPORTER_1"/>
    <property type="match status" value="1"/>
</dbReference>
<dbReference type="GO" id="GO:0016887">
    <property type="term" value="F:ATP hydrolysis activity"/>
    <property type="evidence" value="ECO:0007669"/>
    <property type="project" value="InterPro"/>
</dbReference>
<dbReference type="PANTHER" id="PTHR42788">
    <property type="entry name" value="TAURINE IMPORT ATP-BINDING PROTEIN-RELATED"/>
    <property type="match status" value="1"/>
</dbReference>
<dbReference type="InterPro" id="IPR003593">
    <property type="entry name" value="AAA+_ATPase"/>
</dbReference>
<dbReference type="Gene3D" id="3.40.50.300">
    <property type="entry name" value="P-loop containing nucleotide triphosphate hydrolases"/>
    <property type="match status" value="1"/>
</dbReference>
<evidence type="ECO:0000313" key="6">
    <source>
        <dbReference type="Proteomes" id="UP000007254"/>
    </source>
</evidence>
<dbReference type="OrthoDB" id="9801958at2"/>
<reference evidence="5 6" key="1">
    <citation type="submission" date="2011-06" db="EMBL/GenBank/DDBJ databases">
        <title>The complete genome of Spirochaeta thermophila DSM 6578.</title>
        <authorList>
            <consortium name="US DOE Joint Genome Institute (JGI-PGF)"/>
            <person name="Lucas S."/>
            <person name="Lapidus A."/>
            <person name="Bruce D."/>
            <person name="Goodwin L."/>
            <person name="Pitluck S."/>
            <person name="Peters L."/>
            <person name="Kyrpides N."/>
            <person name="Mavromatis K."/>
            <person name="Ivanova N."/>
            <person name="Mikailova N."/>
            <person name="Pagani I."/>
            <person name="Chertkov O."/>
            <person name="Detter J.C."/>
            <person name="Tapia R."/>
            <person name="Han C."/>
            <person name="Land M."/>
            <person name="Hauser L."/>
            <person name="Markowitz V."/>
            <person name="Cheng J.-F."/>
            <person name="Hugenholtz P."/>
            <person name="Woyke T."/>
            <person name="Wu D."/>
            <person name="Spring S."/>
            <person name="Merkhoffer B."/>
            <person name="Schneider S."/>
            <person name="Klenk H.-P."/>
            <person name="Eisen J.A."/>
        </authorList>
    </citation>
    <scope>NUCLEOTIDE SEQUENCE [LARGE SCALE GENOMIC DNA]</scope>
    <source>
        <strain evidence="6">ATCC 700085 / DSM 6578 / Z-1203</strain>
    </source>
</reference>
<dbReference type="RefSeq" id="WP_014625540.1">
    <property type="nucleotide sequence ID" value="NC_017583.1"/>
</dbReference>
<dbReference type="HOGENOM" id="CLU_000604_1_22_12"/>
<sequence length="268" mass="30104">MNKKEMEPSREGVSPPVPRPVKLQAEGISMRFDDLAVLEGISFSLAEREFLCLLGPSGCGKSTLLRILSGLLLPVSGRVLLDGEEITGRTGKVSYMHQRDLLLPWKTVLDNVAVPLVLKGYGWKEAREKARAHLEAFGLKGFEAYYPSQLSGGMRQRVALLRTYLYRNDVMLLDEPFGALDAITRERLQEWLLGVVERLSTSVLLVTHDVDEAILLADRILVLSPRPGRVVAAHPVPFPRPRTREHLLTTDYLSLKANILEELRTWSR</sequence>
<evidence type="ECO:0000256" key="2">
    <source>
        <dbReference type="ARBA" id="ARBA00022741"/>
    </source>
</evidence>
<protein>
    <submittedName>
        <fullName evidence="5">ABC transporter related protein</fullName>
    </submittedName>
</protein>
<dbReference type="InterPro" id="IPR027417">
    <property type="entry name" value="P-loop_NTPase"/>
</dbReference>
<keyword evidence="1" id="KW-0813">Transport</keyword>
<evidence type="ECO:0000256" key="3">
    <source>
        <dbReference type="ARBA" id="ARBA00022840"/>
    </source>
</evidence>
<dbReference type="SUPFAM" id="SSF52540">
    <property type="entry name" value="P-loop containing nucleoside triphosphate hydrolases"/>
    <property type="match status" value="1"/>
</dbReference>
<dbReference type="SMART" id="SM00382">
    <property type="entry name" value="AAA"/>
    <property type="match status" value="1"/>
</dbReference>
<name>G0GDT9_WINT7</name>
<dbReference type="InterPro" id="IPR050166">
    <property type="entry name" value="ABC_transporter_ATP-bind"/>
</dbReference>
<dbReference type="GO" id="GO:0005524">
    <property type="term" value="F:ATP binding"/>
    <property type="evidence" value="ECO:0007669"/>
    <property type="project" value="UniProtKB-KW"/>
</dbReference>
<dbReference type="CDD" id="cd03293">
    <property type="entry name" value="ABC_NrtD_SsuB_transporters"/>
    <property type="match status" value="1"/>
</dbReference>
<evidence type="ECO:0000259" key="4">
    <source>
        <dbReference type="PROSITE" id="PS50893"/>
    </source>
</evidence>
<gene>
    <name evidence="5" type="ordered locus">Spith_1961</name>
</gene>
<keyword evidence="6" id="KW-1185">Reference proteome</keyword>
<dbReference type="InterPro" id="IPR003439">
    <property type="entry name" value="ABC_transporter-like_ATP-bd"/>
</dbReference>
<evidence type="ECO:0000313" key="5">
    <source>
        <dbReference type="EMBL" id="AEJ62219.1"/>
    </source>
</evidence>
<dbReference type="KEGG" id="stq:Spith_1961"/>
<dbReference type="STRING" id="869211.Spith_1961"/>
<dbReference type="InterPro" id="IPR017871">
    <property type="entry name" value="ABC_transporter-like_CS"/>
</dbReference>
<organism evidence="5 6">
    <name type="scientific">Winmispira thermophila (strain ATCC 700085 / DSM 6578 / Z-1203)</name>
    <name type="common">Spirochaeta thermophila</name>
    <dbReference type="NCBI Taxonomy" id="869211"/>
    <lineage>
        <taxon>Bacteria</taxon>
        <taxon>Pseudomonadati</taxon>
        <taxon>Spirochaetota</taxon>
        <taxon>Spirochaetia</taxon>
        <taxon>Winmispirales</taxon>
        <taxon>Winmispiraceae</taxon>
        <taxon>Winmispira</taxon>
    </lineage>
</organism>
<accession>G0GDT9</accession>
<dbReference type="PANTHER" id="PTHR42788:SF2">
    <property type="entry name" value="ABC TRANSPORTER ATP-BINDING PROTEIN"/>
    <property type="match status" value="1"/>
</dbReference>
<keyword evidence="3" id="KW-0067">ATP-binding</keyword>
<dbReference type="EMBL" id="CP002903">
    <property type="protein sequence ID" value="AEJ62219.1"/>
    <property type="molecule type" value="Genomic_DNA"/>
</dbReference>
<proteinExistence type="predicted"/>
<keyword evidence="2" id="KW-0547">Nucleotide-binding</keyword>
<feature type="domain" description="ABC transporter" evidence="4">
    <location>
        <begin position="23"/>
        <end position="250"/>
    </location>
</feature>
<dbReference type="Proteomes" id="UP000007254">
    <property type="component" value="Chromosome"/>
</dbReference>